<feature type="region of interest" description="Disordered" evidence="1">
    <location>
        <begin position="92"/>
        <end position="135"/>
    </location>
</feature>
<organism evidence="2 3">
    <name type="scientific">Pseudomonas syringae</name>
    <dbReference type="NCBI Taxonomy" id="317"/>
    <lineage>
        <taxon>Bacteria</taxon>
        <taxon>Pseudomonadati</taxon>
        <taxon>Pseudomonadota</taxon>
        <taxon>Gammaproteobacteria</taxon>
        <taxon>Pseudomonadales</taxon>
        <taxon>Pseudomonadaceae</taxon>
        <taxon>Pseudomonas</taxon>
    </lineage>
</organism>
<proteinExistence type="predicted"/>
<comment type="caution">
    <text evidence="2">The sequence shown here is derived from an EMBL/GenBank/DDBJ whole genome shotgun (WGS) entry which is preliminary data.</text>
</comment>
<dbReference type="AlphaFoldDB" id="A0A244EP46"/>
<evidence type="ECO:0000313" key="2">
    <source>
        <dbReference type="EMBL" id="OUM06218.1"/>
    </source>
</evidence>
<dbReference type="OrthoDB" id="7014790at2"/>
<evidence type="ECO:0000256" key="1">
    <source>
        <dbReference type="SAM" id="MobiDB-lite"/>
    </source>
</evidence>
<gene>
    <name evidence="2" type="ORF">BW686_16115</name>
</gene>
<evidence type="ECO:0000313" key="3">
    <source>
        <dbReference type="Proteomes" id="UP000195128"/>
    </source>
</evidence>
<protein>
    <submittedName>
        <fullName evidence="2">Uncharacterized protein</fullName>
    </submittedName>
</protein>
<accession>A0A244EP46</accession>
<dbReference type="EMBL" id="MTSA01000012">
    <property type="protein sequence ID" value="OUM06218.1"/>
    <property type="molecule type" value="Genomic_DNA"/>
</dbReference>
<dbReference type="Proteomes" id="UP000195128">
    <property type="component" value="Unassembled WGS sequence"/>
</dbReference>
<dbReference type="RefSeq" id="WP_084918579.1">
    <property type="nucleotide sequence ID" value="NZ_MTSA01000012.1"/>
</dbReference>
<sequence length="233" mass="25749">MPVEKKQLSFLATLELKDGTKLAFSKVVANGEQNGEHSEAHEYLCANSLAKDTLKLYFRAGSDGEYVLLNRGVVPGVSALLQVYEKTHEYEYDPMPVSERTQGQVLDSRPPVDGNIDESESSPPPPASSTPETTSPVYLGVNAGGWVFKTDNSGLAYVARIVPEQGREFSIESNDAHYVYLTSGASKNPMQTYKRESFPSGAWFAWMTDRDGVDEVLKLTIIERYDENGAVRK</sequence>
<reference evidence="2 3" key="1">
    <citation type="submission" date="2017-01" db="EMBL/GenBank/DDBJ databases">
        <authorList>
            <person name="Mah S.A."/>
            <person name="Swanson W.J."/>
            <person name="Moy G.W."/>
            <person name="Vacquier V.D."/>
        </authorList>
    </citation>
    <scope>NUCLEOTIDE SEQUENCE [LARGE SCALE GENOMIC DNA]</scope>
    <source>
        <strain evidence="2">PDD-32b-74</strain>
    </source>
</reference>
<name>A0A244EP46_PSESX</name>